<keyword evidence="2" id="KW-1185">Reference proteome</keyword>
<accession>A0A1I7UQJ3</accession>
<protein>
    <submittedName>
        <fullName evidence="3">Cyclin_C domain-containing protein</fullName>
    </submittedName>
</protein>
<evidence type="ECO:0000256" key="1">
    <source>
        <dbReference type="SAM" id="MobiDB-lite"/>
    </source>
</evidence>
<dbReference type="Proteomes" id="UP000095282">
    <property type="component" value="Unplaced"/>
</dbReference>
<evidence type="ECO:0000313" key="3">
    <source>
        <dbReference type="WBParaSite" id="Csp11.Scaffold630.g18342.t1"/>
    </source>
</evidence>
<reference evidence="3" key="1">
    <citation type="submission" date="2016-11" db="UniProtKB">
        <authorList>
            <consortium name="WormBaseParasite"/>
        </authorList>
    </citation>
    <scope>IDENTIFICATION</scope>
</reference>
<dbReference type="WBParaSite" id="Csp11.Scaffold630.g18342.t1">
    <property type="protein sequence ID" value="Csp11.Scaffold630.g18342.t1"/>
    <property type="gene ID" value="Csp11.Scaffold630.g18342"/>
</dbReference>
<feature type="compositionally biased region" description="Basic and acidic residues" evidence="1">
    <location>
        <begin position="81"/>
        <end position="90"/>
    </location>
</feature>
<organism evidence="2 3">
    <name type="scientific">Caenorhabditis tropicalis</name>
    <dbReference type="NCBI Taxonomy" id="1561998"/>
    <lineage>
        <taxon>Eukaryota</taxon>
        <taxon>Metazoa</taxon>
        <taxon>Ecdysozoa</taxon>
        <taxon>Nematoda</taxon>
        <taxon>Chromadorea</taxon>
        <taxon>Rhabditida</taxon>
        <taxon>Rhabditina</taxon>
        <taxon>Rhabditomorpha</taxon>
        <taxon>Rhabditoidea</taxon>
        <taxon>Rhabditidae</taxon>
        <taxon>Peloderinae</taxon>
        <taxon>Caenorhabditis</taxon>
    </lineage>
</organism>
<dbReference type="AlphaFoldDB" id="A0A1I7UQJ3"/>
<feature type="region of interest" description="Disordered" evidence="1">
    <location>
        <begin position="61"/>
        <end position="90"/>
    </location>
</feature>
<sequence>MAQYSTKKAAQICSELDISRKEEELTVCYEDMHFLPLLSLSTPSIHKTSYLLTSIEEAHHKKRIEKRNRERRGAPLPSTPYDHRGAAAGL</sequence>
<evidence type="ECO:0000313" key="2">
    <source>
        <dbReference type="Proteomes" id="UP000095282"/>
    </source>
</evidence>
<name>A0A1I7UQJ3_9PELO</name>
<proteinExistence type="predicted"/>